<proteinExistence type="predicted"/>
<accession>A0A4Y2QLN0</accession>
<reference evidence="1 2" key="1">
    <citation type="journal article" date="2019" name="Sci. Rep.">
        <title>Orb-weaving spider Araneus ventricosus genome elucidates the spidroin gene catalogue.</title>
        <authorList>
            <person name="Kono N."/>
            <person name="Nakamura H."/>
            <person name="Ohtoshi R."/>
            <person name="Moran D.A.P."/>
            <person name="Shinohara A."/>
            <person name="Yoshida Y."/>
            <person name="Fujiwara M."/>
            <person name="Mori M."/>
            <person name="Tomita M."/>
            <person name="Arakawa K."/>
        </authorList>
    </citation>
    <scope>NUCLEOTIDE SEQUENCE [LARGE SCALE GENOMIC DNA]</scope>
</reference>
<comment type="caution">
    <text evidence="1">The sequence shown here is derived from an EMBL/GenBank/DDBJ whole genome shotgun (WGS) entry which is preliminary data.</text>
</comment>
<evidence type="ECO:0000313" key="2">
    <source>
        <dbReference type="Proteomes" id="UP000499080"/>
    </source>
</evidence>
<dbReference type="AlphaFoldDB" id="A0A4Y2QLN0"/>
<sequence length="147" mass="16835">MRSCLKATERIYFDGLCPFESWSEDENFISTGAFLSELPQYTKGEYLTPMYLQYCDVFPSREHRSHEKENPVPCQPQTTGQLHLVVVKETFARVITSRRKATTLHRIQYLSESAYGVDYEEISGTHSCQTSIAPVVAKPKNLPHGWT</sequence>
<name>A0A4Y2QLN0_ARAVE</name>
<dbReference type="Proteomes" id="UP000499080">
    <property type="component" value="Unassembled WGS sequence"/>
</dbReference>
<protein>
    <submittedName>
        <fullName evidence="1">Uncharacterized protein</fullName>
    </submittedName>
</protein>
<evidence type="ECO:0000313" key="1">
    <source>
        <dbReference type="EMBL" id="GBN64176.1"/>
    </source>
</evidence>
<dbReference type="EMBL" id="BGPR01014201">
    <property type="protein sequence ID" value="GBN64176.1"/>
    <property type="molecule type" value="Genomic_DNA"/>
</dbReference>
<organism evidence="1 2">
    <name type="scientific">Araneus ventricosus</name>
    <name type="common">Orbweaver spider</name>
    <name type="synonym">Epeira ventricosa</name>
    <dbReference type="NCBI Taxonomy" id="182803"/>
    <lineage>
        <taxon>Eukaryota</taxon>
        <taxon>Metazoa</taxon>
        <taxon>Ecdysozoa</taxon>
        <taxon>Arthropoda</taxon>
        <taxon>Chelicerata</taxon>
        <taxon>Arachnida</taxon>
        <taxon>Araneae</taxon>
        <taxon>Araneomorphae</taxon>
        <taxon>Entelegynae</taxon>
        <taxon>Araneoidea</taxon>
        <taxon>Araneidae</taxon>
        <taxon>Araneus</taxon>
    </lineage>
</organism>
<keyword evidence="2" id="KW-1185">Reference proteome</keyword>
<gene>
    <name evidence="1" type="ORF">AVEN_163284_1</name>
</gene>